<sequence length="3324" mass="361217">MRLVLTDLALYPILPPRGIMMSFLNVNISQVHAWQCTRGLELEESESEERSWSAGVHSALVALVEGRAGVPAAAAARRALAAAWPLLLPTPQVRAHHLIALLPQGSAPASTGARFMTELLVWSLLGGGGLRDALRTALQAHAADTYNHLQLDACQTRMQINAIIHGDKSKTDDPKGHDTVSPSCDLLIRFQRLLFCEAMWIRGGRASRGGVRVLLNQYTSLLAEHVHSTLLSFKRAVRRADSTQLAALCDLLGVDIVGRVITELSAWLCACAARSPSVLADCTHSIVKISRSCDDAAKVLPSTTKLDADLLGWPGLVTKRNQLSNAILRKYILALISSRTLIKSIILQLLVHVHRCDIVNKIREGGAWIVVSGYVYDVKNFECENASTVELVRKLKGSDATAALSVPPHAAFLSRITEKCVGMFADQIYSHSCNESTATLRAYHILSSSAFQCALGVSQSGTRLARSLPVQQAEKEASPHASAVFLRGGLLSTQLPNPFEEEKAEARSGSSTGGNSPATEIPLPSRVPRPPTRILKNYVKSTARADALLHALAEPKLHVKHLIKNTSCQTRMQINAIIHGDKSKTDDPKGHDTVSPSCDLLIRFQRLLFCEAMWIRGGRASRGGVRVLLNQYTSLLAEHVHSTLLSFKRAVRRADSTQLAALCDLLGVDIVGRVITELSAWLCACAARSPSVLADCTHSIVKISRSCDDAAKVLPSTTKLDADLLGWPGLVTKRNQLSNAILRKCDIVNKIREGGAWIVVSGYVYDVKNFECENASTVELVRKLKGSDATAALSVPPHAAFLSRITEKCVGMFADQIYSHSCNESTATLRAYHILSSSAFQCALGVSQSGTRLARSLPVQQAEKEASPHASAVFLRGGLLSTQLPNPFEEEKAEARSGSSTGGNSPATEIPLPSRVPRPPTRILKNYVKSTARADALLHALAEPKLHDPLALHFWWACERREGCAPHFPPEHPLEELRRALLAALLYHTGLKEHALATATAEKEKGEVKLSPAMSEIVKMVQQCKWTLMRARQQLSRGYKEVCAAPLDRARFLLHEIRPAISAAVNALHKRPPYVRPPTAKRIFQKVTRAVKTPSFKRRFTAETTKELRNRQNSLSKSIFKVSGSLLQGDALIIKSSIANASNKTPDELPNIVIVPLNGPQPKGSQPSKLLLTPKGQQPTKSTPTKGPQHTTGSLKVSKHPKGSRPSNVMQNPQVLQNTQVLQNLKVIPPPKVSQTLRASHSSKVSQALKSAKMTQSLKLPHSPKAQQFTMISQPPKVPQITILPHPSQFPQPPVNTQPPRVAQSTVLAQPSIYPPTVTSQSQKVSQSAVLSQSSKFPQTAALSQPTAVSQPTRVSQHPKIQQPTVLSQPPKVLQHATHYQPPKVPQHAVLSLPSMVSQPTVQSQPSKALQHAVVLQPQAATAASQPPRVSQTLRITQPPRVPPSFEQDRYSEEDEDDTGILIPQTRIRIKQLKIKPRPLEKEMKNASNKVDASNKVEMRKEGRPEKIRLRVQKHNTRQIADKDKTPTNEPTDMTEPLVLRESLESEKQVRMLADDFKTDLITADEEKDDDTSERNKFVNAWVSRLACDEKDLYWLLEEVTPEQQNLAAAIIDFVITEQPCDIDILRRALYCQVQRAEIRKTGYSMINSILHSSQTMSDSVKYAALTGLLGASMADSVPYVPVKPTIPLTPPLNGIESVIPYTKYMVLLERSKLIDFILIELKTRVLEGEPTQSLPLKMSANYGAHALLNRPSRARFLIALLSLLMEGSRGSELEQLINGGALSSCLSLLKQIGGESSQYSSLICNNLKAKSDCLVIYEDERLGARARGTSLSGPELASLMKIGTRVVRGRDWKWGDQDGLPGGEGRVIGELGEDGWVRVAWDAGGTNSYRMGKEGKYDLKLARSPSPPPSVDETLHGVSGVSEVRASCTGAIRALCAGIGAIKGERGTVARRNVAALQRRLLALAHAHATPPPTAAQTPEMRTALCTDSWFELCYSIISCTDKPITQDHIYLQIQSLWLLRRVLVEHRGPIEWRHTVCAQLLALIGRLWLETHPQDPALKVNHNTIAINAEEEEIDNRWRAPATAGYTGASCAALVQLVRQLHSAAQWHGPISTLLLEKLQLAAQMVTSDWHWWPQASQEMTQTMKPAPPSLDTCLIAGALGVVGGVEWRIRLGHRVAAGSPPRNAIVTQLTPRAKISLIYDDNTQTKSDRLIHPLGGGESALRVCAALLGAGPQASPMHPHHLPADLDVYGLRKQQMELLTLCAVRGLLTTRTRLRKVLMQPPDNSSTLERATIKLGSEGTLLRRLLGVATRPSPLAASHTTRELATASVALLHRLVAHLNGDEKEHEIPPEMPLIDKSNILQVSAETITNNSSSLSRKDLNTWTNSSQVQQVIEMGFSRTAVYGAIQTIGGNSMPSVESLVAHLLELPQQGMDDSVIEVKPPKQDKKQTPYRWRSCFASEDEYAQYLSDVITPGMTVRCCKAFESVEWRGLGRISGVRAVHAEVVSGAPPFCVGDKVRVRSAVTQPRYKWGCIDHSSVGTVKAISSNGRDLTVDYPTQPGWTGQVSEMELVTDSSEWGEGAGGATVGWRGSIRAHWIRVEMRCGVRIRRLGLGVPNSIHGPATLTVRGGTSFEEAALASIAAVPCAPAPSTKERPLSHLAQIQLLADCKQYYPCIEIGIKQNRNINADCRVHGLYITGFRPNPLYSDVLMSMNFIAEDWMEKDTPNNSVSVDNNLPTLPNDYPRVYVWGLNDKDQLCGVKGSKVKVPVFSPVLSALRPLYVCGEGTNGRLGLGHSNNISTPRANPYLSHVLVRKVAVHSGGKHAMALTADGKVYSWGEGEDGKLGHGNKTTLESPRLIESLSGERVVFIACGSAHSACISARGQLYTWGSGEYGRLGHGDCIMQLQPKMVEALASYRVVQVACGSRDAQTLALTACGKVFSWGDGDFGKLGRGGSDGCAIPVNIERLNTLGVVQVECGAQFSLALSGDGEVWTWGKGDYFRLGHGCDSHVRRPTLVEALRGTRVIHVAVGALHCIAVTADHQVWAWGDNDHGQQGNGTVYVNRRPAPVAGVEGVHRVAAGSSHSAAWALPAATCPLPSEPHLSPLPLLVEALKAHEACSAAVMAPVHIDTEDSDAEGDARTGGGEAPADRTTLPSGTSSPLSGSISSRHSAVMSSSAVSVAAATMTLEEAAAGGGRVPPQPITVDSPHPYADDTDISGVVKIPGATSLRVVFEQGCSTERRNDPLTDSGSDRYVLACPSVELAWRLLDGPLLASLSNDHQLAPRLAQALAICAQMPTLFQYEHEEPALRTGTHLLHTHYMK</sequence>
<dbReference type="Pfam" id="PF11515">
    <property type="entry name" value="Cul7"/>
    <property type="match status" value="1"/>
</dbReference>
<dbReference type="InterPro" id="IPR009060">
    <property type="entry name" value="UBA-like_sf"/>
</dbReference>
<feature type="domain" description="UBA" evidence="4">
    <location>
        <begin position="2386"/>
        <end position="2426"/>
    </location>
</feature>
<dbReference type="GO" id="GO:0016874">
    <property type="term" value="F:ligase activity"/>
    <property type="evidence" value="ECO:0007669"/>
    <property type="project" value="UniProtKB-KW"/>
</dbReference>
<dbReference type="EMBL" id="JTDY01004497">
    <property type="protein sequence ID" value="KOB68078.1"/>
    <property type="molecule type" value="Genomic_DNA"/>
</dbReference>
<feature type="region of interest" description="Disordered" evidence="3">
    <location>
        <begin position="1153"/>
        <end position="1211"/>
    </location>
</feature>
<name>A0A0L7KXT0_OPEBR</name>
<dbReference type="GO" id="GO:0046872">
    <property type="term" value="F:metal ion binding"/>
    <property type="evidence" value="ECO:0007669"/>
    <property type="project" value="InterPro"/>
</dbReference>
<dbReference type="SUPFAM" id="SSF63748">
    <property type="entry name" value="Tudor/PWWP/MBT"/>
    <property type="match status" value="1"/>
</dbReference>
<feature type="repeat" description="RCC1" evidence="2">
    <location>
        <begin position="2992"/>
        <end position="3043"/>
    </location>
</feature>
<feature type="repeat" description="RCC1" evidence="2">
    <location>
        <begin position="3044"/>
        <end position="3093"/>
    </location>
</feature>
<feature type="repeat" description="RCC1" evidence="2">
    <location>
        <begin position="2940"/>
        <end position="2991"/>
    </location>
</feature>
<dbReference type="Proteomes" id="UP000037510">
    <property type="component" value="Unassembled WGS sequence"/>
</dbReference>
<feature type="compositionally biased region" description="Polar residues" evidence="3">
    <location>
        <begin position="508"/>
        <end position="518"/>
    </location>
</feature>
<feature type="region of interest" description="Disordered" evidence="3">
    <location>
        <begin position="1232"/>
        <end position="1265"/>
    </location>
</feature>
<feature type="compositionally biased region" description="Low complexity" evidence="3">
    <location>
        <begin position="3155"/>
        <end position="3171"/>
    </location>
</feature>
<reference evidence="6 7" key="1">
    <citation type="journal article" date="2015" name="Genome Biol. Evol.">
        <title>The genome of winter moth (Operophtera brumata) provides a genomic perspective on sexual dimorphism and phenology.</title>
        <authorList>
            <person name="Derks M.F."/>
            <person name="Smit S."/>
            <person name="Salis L."/>
            <person name="Schijlen E."/>
            <person name="Bossers A."/>
            <person name="Mateman C."/>
            <person name="Pijl A.S."/>
            <person name="de Ridder D."/>
            <person name="Groenen M.A."/>
            <person name="Visser M.E."/>
            <person name="Megens H.J."/>
        </authorList>
    </citation>
    <scope>NUCLEOTIDE SEQUENCE [LARGE SCALE GENOMIC DNA]</scope>
    <source>
        <strain evidence="6">WM2013NL</strain>
        <tissue evidence="6">Head and thorax</tissue>
    </source>
</reference>
<dbReference type="GO" id="GO:0016567">
    <property type="term" value="P:protein ubiquitination"/>
    <property type="evidence" value="ECO:0007669"/>
    <property type="project" value="InterPro"/>
</dbReference>
<dbReference type="InterPro" id="IPR021097">
    <property type="entry name" value="CPH_domain"/>
</dbReference>
<dbReference type="GO" id="GO:0004842">
    <property type="term" value="F:ubiquitin-protein transferase activity"/>
    <property type="evidence" value="ECO:0007669"/>
    <property type="project" value="InterPro"/>
</dbReference>
<feature type="region of interest" description="Disordered" evidence="3">
    <location>
        <begin position="3135"/>
        <end position="3171"/>
    </location>
</feature>
<dbReference type="InterPro" id="IPR051210">
    <property type="entry name" value="Ub_ligase/GEF_domain"/>
</dbReference>
<dbReference type="PANTHER" id="PTHR22870">
    <property type="entry name" value="REGULATOR OF CHROMOSOME CONDENSATION"/>
    <property type="match status" value="1"/>
</dbReference>
<dbReference type="InterPro" id="IPR058923">
    <property type="entry name" value="RCC1-like_dom"/>
</dbReference>
<dbReference type="Gene3D" id="2.30.30.40">
    <property type="entry name" value="SH3 Domains"/>
    <property type="match status" value="1"/>
</dbReference>
<dbReference type="PROSITE" id="PS50030">
    <property type="entry name" value="UBA"/>
    <property type="match status" value="1"/>
</dbReference>
<keyword evidence="6" id="KW-0436">Ligase</keyword>
<feature type="region of interest" description="Disordered" evidence="3">
    <location>
        <begin position="500"/>
        <end position="529"/>
    </location>
</feature>
<dbReference type="Pfam" id="PF06701">
    <property type="entry name" value="MIB_HERC2"/>
    <property type="match status" value="1"/>
</dbReference>
<evidence type="ECO:0000259" key="4">
    <source>
        <dbReference type="PROSITE" id="PS50030"/>
    </source>
</evidence>
<feature type="repeat" description="RCC1" evidence="2">
    <location>
        <begin position="2834"/>
        <end position="2885"/>
    </location>
</feature>
<keyword evidence="7" id="KW-1185">Reference proteome</keyword>
<dbReference type="PROSITE" id="PS50012">
    <property type="entry name" value="RCC1_3"/>
    <property type="match status" value="6"/>
</dbReference>
<feature type="compositionally biased region" description="Polar residues" evidence="3">
    <location>
        <begin position="1233"/>
        <end position="1258"/>
    </location>
</feature>
<feature type="compositionally biased region" description="Polar residues" evidence="3">
    <location>
        <begin position="897"/>
        <end position="907"/>
    </location>
</feature>
<dbReference type="FunFam" id="2.30.30.40:FF:000074">
    <property type="entry name" value="E3 ubiquitin-protein ligase HERC2 isoform X1"/>
    <property type="match status" value="1"/>
</dbReference>
<gene>
    <name evidence="6" type="ORF">OBRU01_18750</name>
</gene>
<evidence type="ECO:0000256" key="2">
    <source>
        <dbReference type="PROSITE-ProRule" id="PRU00235"/>
    </source>
</evidence>
<dbReference type="Pfam" id="PF25390">
    <property type="entry name" value="WD40_RLD"/>
    <property type="match status" value="1"/>
</dbReference>
<proteinExistence type="predicted"/>
<protein>
    <submittedName>
        <fullName evidence="6">Hect E3 ubiquitin ligase</fullName>
    </submittedName>
</protein>
<dbReference type="InterPro" id="IPR001199">
    <property type="entry name" value="Cyt_B5-like_heme/steroid-bd"/>
</dbReference>
<dbReference type="InterPro" id="IPR009091">
    <property type="entry name" value="RCC1/BLIP-II"/>
</dbReference>
<evidence type="ECO:0000256" key="1">
    <source>
        <dbReference type="ARBA" id="ARBA00022737"/>
    </source>
</evidence>
<evidence type="ECO:0000259" key="5">
    <source>
        <dbReference type="PROSITE" id="PS51416"/>
    </source>
</evidence>
<dbReference type="SUPFAM" id="SSF55856">
    <property type="entry name" value="Cytochrome b5-like heme/steroid binding domain"/>
    <property type="match status" value="2"/>
</dbReference>
<dbReference type="PROSITE" id="PS51416">
    <property type="entry name" value="MIB_HERC2"/>
    <property type="match status" value="1"/>
</dbReference>
<organism evidence="6 7">
    <name type="scientific">Operophtera brumata</name>
    <name type="common">Winter moth</name>
    <name type="synonym">Phalaena brumata</name>
    <dbReference type="NCBI Taxonomy" id="104452"/>
    <lineage>
        <taxon>Eukaryota</taxon>
        <taxon>Metazoa</taxon>
        <taxon>Ecdysozoa</taxon>
        <taxon>Arthropoda</taxon>
        <taxon>Hexapoda</taxon>
        <taxon>Insecta</taxon>
        <taxon>Pterygota</taxon>
        <taxon>Neoptera</taxon>
        <taxon>Endopterygota</taxon>
        <taxon>Lepidoptera</taxon>
        <taxon>Glossata</taxon>
        <taxon>Ditrysia</taxon>
        <taxon>Geometroidea</taxon>
        <taxon>Geometridae</taxon>
        <taxon>Larentiinae</taxon>
        <taxon>Operophtera</taxon>
    </lineage>
</organism>
<evidence type="ECO:0000313" key="7">
    <source>
        <dbReference type="Proteomes" id="UP000037510"/>
    </source>
</evidence>
<feature type="non-terminal residue" evidence="6">
    <location>
        <position position="3324"/>
    </location>
</feature>
<keyword evidence="1" id="KW-0677">Repeat</keyword>
<dbReference type="InterPro" id="IPR014722">
    <property type="entry name" value="Rib_uL2_dom2"/>
</dbReference>
<feature type="repeat" description="RCC1" evidence="2">
    <location>
        <begin position="2886"/>
        <end position="2937"/>
    </location>
</feature>
<dbReference type="SUPFAM" id="SSF159034">
    <property type="entry name" value="Mib/herc2 domain-like"/>
    <property type="match status" value="1"/>
</dbReference>
<feature type="repeat" description="RCC1" evidence="2">
    <location>
        <begin position="2780"/>
        <end position="2833"/>
    </location>
</feature>
<dbReference type="SMART" id="SM01117">
    <property type="entry name" value="Cyt-b5"/>
    <property type="match status" value="2"/>
</dbReference>
<comment type="caution">
    <text evidence="6">The sequence shown here is derived from an EMBL/GenBank/DDBJ whole genome shotgun (WGS) entry which is preliminary data.</text>
</comment>
<dbReference type="SUPFAM" id="SSF46934">
    <property type="entry name" value="UBA-like"/>
    <property type="match status" value="1"/>
</dbReference>
<dbReference type="PANTHER" id="PTHR22870:SF398">
    <property type="entry name" value="E3 UBIQUITIN-PROTEIN LIGASE HERC2"/>
    <property type="match status" value="1"/>
</dbReference>
<dbReference type="InterPro" id="IPR010606">
    <property type="entry name" value="Mib_Herc2"/>
</dbReference>
<dbReference type="InterPro" id="IPR037252">
    <property type="entry name" value="Mib_Herc2_sf"/>
</dbReference>
<dbReference type="STRING" id="104452.A0A0L7KXT0"/>
<dbReference type="SUPFAM" id="SSF50985">
    <property type="entry name" value="RCC1/BLIP-II"/>
    <property type="match status" value="1"/>
</dbReference>
<dbReference type="PRINTS" id="PR00633">
    <property type="entry name" value="RCCNDNSATION"/>
</dbReference>
<dbReference type="Gene3D" id="3.10.120.10">
    <property type="entry name" value="Cytochrome b5-like heme/steroid binding domain"/>
    <property type="match status" value="2"/>
</dbReference>
<accession>A0A0L7KXT0</accession>
<dbReference type="InterPro" id="IPR000408">
    <property type="entry name" value="Reg_chr_condens"/>
</dbReference>
<feature type="region of interest" description="Disordered" evidence="3">
    <location>
        <begin position="1420"/>
        <end position="1458"/>
    </location>
</feature>
<evidence type="ECO:0000256" key="3">
    <source>
        <dbReference type="SAM" id="MobiDB-lite"/>
    </source>
</evidence>
<dbReference type="InterPro" id="IPR015940">
    <property type="entry name" value="UBA"/>
</dbReference>
<feature type="compositionally biased region" description="Polar residues" evidence="3">
    <location>
        <begin position="1175"/>
        <end position="1195"/>
    </location>
</feature>
<dbReference type="Gene3D" id="2.130.10.30">
    <property type="entry name" value="Regulator of chromosome condensation 1/beta-lactamase-inhibitor protein II"/>
    <property type="match status" value="1"/>
</dbReference>
<evidence type="ECO:0000313" key="6">
    <source>
        <dbReference type="EMBL" id="KOB68078.1"/>
    </source>
</evidence>
<dbReference type="InterPro" id="IPR036400">
    <property type="entry name" value="Cyt_B5-like_heme/steroid_sf"/>
</dbReference>
<dbReference type="Gene3D" id="2.30.30.30">
    <property type="match status" value="1"/>
</dbReference>
<feature type="region of interest" description="Disordered" evidence="3">
    <location>
        <begin position="1278"/>
        <end position="1303"/>
    </location>
</feature>
<feature type="compositionally biased region" description="Pro residues" evidence="3">
    <location>
        <begin position="1288"/>
        <end position="1297"/>
    </location>
</feature>
<feature type="domain" description="MIB/HERC2" evidence="5">
    <location>
        <begin position="1833"/>
        <end position="1906"/>
    </location>
</feature>
<dbReference type="Gene3D" id="2.60.120.260">
    <property type="entry name" value="Galactose-binding domain-like"/>
    <property type="match status" value="1"/>
</dbReference>
<feature type="region of interest" description="Disordered" evidence="3">
    <location>
        <begin position="889"/>
        <end position="916"/>
    </location>
</feature>